<dbReference type="Pfam" id="PF16561">
    <property type="entry name" value="AMPK1_CBM"/>
    <property type="match status" value="1"/>
</dbReference>
<dbReference type="GO" id="GO:0007165">
    <property type="term" value="P:signal transduction"/>
    <property type="evidence" value="ECO:0007669"/>
    <property type="project" value="TreeGrafter"/>
</dbReference>
<evidence type="ECO:0000259" key="3">
    <source>
        <dbReference type="Pfam" id="PF16561"/>
    </source>
</evidence>
<evidence type="ECO:0000256" key="2">
    <source>
        <dbReference type="SAM" id="MobiDB-lite"/>
    </source>
</evidence>
<dbReference type="PANTHER" id="PTHR10343:SF81">
    <property type="entry name" value="CRUCIFORM DNA-RECOGNIZING PROTEIN 1-RELATED"/>
    <property type="match status" value="1"/>
</dbReference>
<dbReference type="InterPro" id="IPR032640">
    <property type="entry name" value="AMPK1_CBM"/>
</dbReference>
<feature type="region of interest" description="Disordered" evidence="2">
    <location>
        <begin position="800"/>
        <end position="843"/>
    </location>
</feature>
<name>A0A2U3EN57_PURLI</name>
<dbReference type="InterPro" id="IPR014756">
    <property type="entry name" value="Ig_E-set"/>
</dbReference>
<feature type="compositionally biased region" description="Basic and acidic residues" evidence="2">
    <location>
        <begin position="699"/>
        <end position="715"/>
    </location>
</feature>
<dbReference type="InterPro" id="IPR050827">
    <property type="entry name" value="CRP1_MDG1_kinase"/>
</dbReference>
<organism evidence="4 5">
    <name type="scientific">Purpureocillium lilacinum</name>
    <name type="common">Paecilomyces lilacinus</name>
    <dbReference type="NCBI Taxonomy" id="33203"/>
    <lineage>
        <taxon>Eukaryota</taxon>
        <taxon>Fungi</taxon>
        <taxon>Dikarya</taxon>
        <taxon>Ascomycota</taxon>
        <taxon>Pezizomycotina</taxon>
        <taxon>Sordariomycetes</taxon>
        <taxon>Hypocreomycetidae</taxon>
        <taxon>Hypocreales</taxon>
        <taxon>Ophiocordycipitaceae</taxon>
        <taxon>Purpureocillium</taxon>
    </lineage>
</organism>
<dbReference type="EMBL" id="LCWV01000002">
    <property type="protein sequence ID" value="PWI75939.1"/>
    <property type="molecule type" value="Genomic_DNA"/>
</dbReference>
<comment type="similarity">
    <text evidence="1">Belongs to the CRP1/MDG1 family.</text>
</comment>
<sequence>MGSYTFKWEHPAEEAYVTGTFDNWQKTVKLEKSDGVFQKTVDIAHPSHKIYYKVRGRKPGVVPFLRVFGSSMAVSLAELHDCTPGLVKHGFAAPSVCLRECVRHGHNAPFATHPDGPAPADRPTTDSDPGAARATTNAKHASHGLAAASIGAEGDGDARLRTSEPLSHAPWCALSATGSSHQARAAAIVGRRLADQGFCSGGLVASPIDSVPAWRCLALLCVELRCGAAARASTARAGYLISRAGEQALMLGRRRARPKPRGERGLPRSCGDDGRDRIRGATVALVSLSQTAWCRASRCLDADELRHWRPRQARHGAGEIDQGTLAVHTGGCECSPPMAPPDGTFHGLPRLLRMLAFVAHEHDRVPEPSPNARPPPAQHQKPCASPARSPSLHSHDSDPPTTHSIGASPLLQPPRLHISHFVVDNNWTINESSPHEPDSDGNVNNFLTQADLEHPSFSSSILNTVTPESTTVAMAGKKNNKKKQQQKAQQAAAATKPAETAPAETAAAAPVAAEVVPVEAATAEPTAAAATTAAVVEPVVPVAAESREDTATPSIVPGGFPETPANEEDKTVSVNPLPAAPGAVNPITLEPGEKIPQGVAAQGVNDNVKLDKESYEKSDALPGVVATDLPPVSKNTIPESSLPITSNKDATINTVGPGATTAALAGQVPLESKDAKVPEVVKESQEKAGVAPEASAVPEEVKEKAAVEEELKSKVQEAPGTSEGHAGIGAEKQENTGLIAGAALTTGGAVAAAAIAAKDKVAETAGPTVNNAAAAATDAANKNLPDSVKAQLPEAAQNHLAAQSKETTLEEVSPQVPAEVKESLTEAGKSPEAAANTEAVVEKKQVESELLKEVKSVPAVDETKPAAAAASETKPVAAKAPETKPTETAATQGKATEANPEAAKAEAVKAGAANGANGTETKPAEASQPASAQAKKKSRLSTIFSKLKEKLK</sequence>
<dbReference type="Proteomes" id="UP000245956">
    <property type="component" value="Unassembled WGS sequence"/>
</dbReference>
<feature type="region of interest" description="Disordered" evidence="2">
    <location>
        <begin position="857"/>
        <end position="952"/>
    </location>
</feature>
<feature type="domain" description="AMP-activated protein kinase glycogen-binding" evidence="3">
    <location>
        <begin position="4"/>
        <end position="56"/>
    </location>
</feature>
<feature type="region of interest" description="Disordered" evidence="2">
    <location>
        <begin position="546"/>
        <end position="571"/>
    </location>
</feature>
<evidence type="ECO:0000313" key="5">
    <source>
        <dbReference type="Proteomes" id="UP000245956"/>
    </source>
</evidence>
<dbReference type="GO" id="GO:0005634">
    <property type="term" value="C:nucleus"/>
    <property type="evidence" value="ECO:0007669"/>
    <property type="project" value="TreeGrafter"/>
</dbReference>
<dbReference type="CDD" id="cd02859">
    <property type="entry name" value="E_set_AMPKbeta_like_N"/>
    <property type="match status" value="2"/>
</dbReference>
<reference evidence="4 5" key="1">
    <citation type="journal article" date="2016" name="Front. Microbiol.">
        <title>Genome and transcriptome sequences reveal the specific parasitism of the nematophagous Purpureocillium lilacinum 36-1.</title>
        <authorList>
            <person name="Xie J."/>
            <person name="Li S."/>
            <person name="Mo C."/>
            <person name="Xiao X."/>
            <person name="Peng D."/>
            <person name="Wang G."/>
            <person name="Xiao Y."/>
        </authorList>
    </citation>
    <scope>NUCLEOTIDE SEQUENCE [LARGE SCALE GENOMIC DNA]</scope>
    <source>
        <strain evidence="4 5">36-1</strain>
    </source>
</reference>
<comment type="caution">
    <text evidence="4">The sequence shown here is derived from an EMBL/GenBank/DDBJ whole genome shotgun (WGS) entry which is preliminary data.</text>
</comment>
<dbReference type="Gene3D" id="2.60.40.10">
    <property type="entry name" value="Immunoglobulins"/>
    <property type="match status" value="2"/>
</dbReference>
<dbReference type="AlphaFoldDB" id="A0A2U3EN57"/>
<feature type="compositionally biased region" description="Basic and acidic residues" evidence="2">
    <location>
        <begin position="260"/>
        <end position="273"/>
    </location>
</feature>
<dbReference type="PANTHER" id="PTHR10343">
    <property type="entry name" value="5'-AMP-ACTIVATED PROTEIN KINASE , BETA SUBUNIT"/>
    <property type="match status" value="1"/>
</dbReference>
<protein>
    <recommendedName>
        <fullName evidence="3">AMP-activated protein kinase glycogen-binding domain-containing protein</fullName>
    </recommendedName>
</protein>
<feature type="compositionally biased region" description="Low complexity" evidence="2">
    <location>
        <begin position="908"/>
        <end position="933"/>
    </location>
</feature>
<dbReference type="SUPFAM" id="SSF81296">
    <property type="entry name" value="E set domains"/>
    <property type="match status" value="1"/>
</dbReference>
<evidence type="ECO:0000256" key="1">
    <source>
        <dbReference type="ARBA" id="ARBA00038216"/>
    </source>
</evidence>
<feature type="region of interest" description="Disordered" evidence="2">
    <location>
        <begin position="363"/>
        <end position="411"/>
    </location>
</feature>
<feature type="region of interest" description="Disordered" evidence="2">
    <location>
        <begin position="254"/>
        <end position="273"/>
    </location>
</feature>
<dbReference type="GO" id="GO:0019901">
    <property type="term" value="F:protein kinase binding"/>
    <property type="evidence" value="ECO:0007669"/>
    <property type="project" value="TreeGrafter"/>
</dbReference>
<proteinExistence type="inferred from homology"/>
<dbReference type="GO" id="GO:0031588">
    <property type="term" value="C:nucleotide-activated protein kinase complex"/>
    <property type="evidence" value="ECO:0007669"/>
    <property type="project" value="TreeGrafter"/>
</dbReference>
<gene>
    <name evidence="4" type="ORF">PCL_06597</name>
</gene>
<accession>A0A2U3EN57</accession>
<feature type="compositionally biased region" description="Low complexity" evidence="2">
    <location>
        <begin position="486"/>
        <end position="502"/>
    </location>
</feature>
<dbReference type="GO" id="GO:0005737">
    <property type="term" value="C:cytoplasm"/>
    <property type="evidence" value="ECO:0007669"/>
    <property type="project" value="TreeGrafter"/>
</dbReference>
<feature type="region of interest" description="Disordered" evidence="2">
    <location>
        <begin position="684"/>
        <end position="731"/>
    </location>
</feature>
<evidence type="ECO:0000313" key="4">
    <source>
        <dbReference type="EMBL" id="PWI75939.1"/>
    </source>
</evidence>
<feature type="region of interest" description="Disordered" evidence="2">
    <location>
        <begin position="475"/>
        <end position="502"/>
    </location>
</feature>
<feature type="compositionally biased region" description="Low complexity" evidence="2">
    <location>
        <begin position="886"/>
        <end position="902"/>
    </location>
</feature>
<feature type="compositionally biased region" description="Pro residues" evidence="2">
    <location>
        <begin position="367"/>
        <end position="377"/>
    </location>
</feature>
<dbReference type="InterPro" id="IPR013783">
    <property type="entry name" value="Ig-like_fold"/>
</dbReference>
<feature type="region of interest" description="Disordered" evidence="2">
    <location>
        <begin position="109"/>
        <end position="140"/>
    </location>
</feature>